<dbReference type="Proteomes" id="UP000594262">
    <property type="component" value="Unplaced"/>
</dbReference>
<accession>A0A7M5XAV4</accession>
<proteinExistence type="inferred from homology"/>
<protein>
    <submittedName>
        <fullName evidence="2">Uncharacterized protein</fullName>
    </submittedName>
</protein>
<dbReference type="GeneID" id="136820255"/>
<dbReference type="RefSeq" id="XP_066932554.1">
    <property type="nucleotide sequence ID" value="XM_067076453.1"/>
</dbReference>
<evidence type="ECO:0000256" key="1">
    <source>
        <dbReference type="ARBA" id="ARBA00009024"/>
    </source>
</evidence>
<dbReference type="AlphaFoldDB" id="A0A7M5XAV4"/>
<organism evidence="2 3">
    <name type="scientific">Clytia hemisphaerica</name>
    <dbReference type="NCBI Taxonomy" id="252671"/>
    <lineage>
        <taxon>Eukaryota</taxon>
        <taxon>Metazoa</taxon>
        <taxon>Cnidaria</taxon>
        <taxon>Hydrozoa</taxon>
        <taxon>Hydroidolina</taxon>
        <taxon>Leptothecata</taxon>
        <taxon>Obeliida</taxon>
        <taxon>Clytiidae</taxon>
        <taxon>Clytia</taxon>
    </lineage>
</organism>
<reference evidence="2" key="1">
    <citation type="submission" date="2021-01" db="UniProtKB">
        <authorList>
            <consortium name="EnsemblMetazoa"/>
        </authorList>
    </citation>
    <scope>IDENTIFICATION</scope>
</reference>
<evidence type="ECO:0000313" key="3">
    <source>
        <dbReference type="Proteomes" id="UP000594262"/>
    </source>
</evidence>
<dbReference type="InterPro" id="IPR006461">
    <property type="entry name" value="PLAC_motif_containing"/>
</dbReference>
<name>A0A7M5XAV4_9CNID</name>
<dbReference type="PANTHER" id="PTHR15907">
    <property type="entry name" value="DUF614 FAMILY PROTEIN-RELATED"/>
    <property type="match status" value="1"/>
</dbReference>
<evidence type="ECO:0000313" key="2">
    <source>
        <dbReference type="EnsemblMetazoa" id="CLYHEMP020460.5"/>
    </source>
</evidence>
<dbReference type="EnsemblMetazoa" id="CLYHEMT020460.5">
    <property type="protein sequence ID" value="CLYHEMP020460.5"/>
    <property type="gene ID" value="CLYHEMG020460"/>
</dbReference>
<dbReference type="NCBIfam" id="TIGR01571">
    <property type="entry name" value="A_thal_Cys_rich"/>
    <property type="match status" value="1"/>
</dbReference>
<sequence>MTAPFQYGLFECLHDKDICLVTSVLPCFTLSQSAQVVGADTTTHAIGCCSCLYWFFIGRIRKAIRERYGIKGATVDDYWISCLCPCCTLAQGMREIKAHSEAPNQQFMARE</sequence>
<dbReference type="Pfam" id="PF04749">
    <property type="entry name" value="PLAC8"/>
    <property type="match status" value="1"/>
</dbReference>
<comment type="similarity">
    <text evidence="1">Belongs to the cornifelin family.</text>
</comment>
<keyword evidence="3" id="KW-1185">Reference proteome</keyword>